<evidence type="ECO:0000256" key="5">
    <source>
        <dbReference type="ARBA" id="ARBA00023136"/>
    </source>
</evidence>
<dbReference type="PANTHER" id="PTHR42688:SF1">
    <property type="entry name" value="BLR5212 PROTEIN"/>
    <property type="match status" value="1"/>
</dbReference>
<evidence type="ECO:0000256" key="2">
    <source>
        <dbReference type="ARBA" id="ARBA00022475"/>
    </source>
</evidence>
<feature type="transmembrane region" description="Helical" evidence="6">
    <location>
        <begin position="55"/>
        <end position="74"/>
    </location>
</feature>
<evidence type="ECO:0000256" key="6">
    <source>
        <dbReference type="SAM" id="Phobius"/>
    </source>
</evidence>
<evidence type="ECO:0000313" key="9">
    <source>
        <dbReference type="Proteomes" id="UP000032309"/>
    </source>
</evidence>
<dbReference type="EMBL" id="BAFN01000001">
    <property type="protein sequence ID" value="GAN34615.1"/>
    <property type="molecule type" value="Genomic_DNA"/>
</dbReference>
<feature type="transmembrane region" description="Helical" evidence="6">
    <location>
        <begin position="27"/>
        <end position="49"/>
    </location>
</feature>
<dbReference type="PROSITE" id="PS50850">
    <property type="entry name" value="MFS"/>
    <property type="match status" value="1"/>
</dbReference>
<dbReference type="InterPro" id="IPR052425">
    <property type="entry name" value="Uncharacterized_MFS-type"/>
</dbReference>
<dbReference type="PANTHER" id="PTHR42688">
    <property type="entry name" value="CONSERVED PROTEIN"/>
    <property type="match status" value="1"/>
</dbReference>
<gene>
    <name evidence="8" type="ORF">BROSI_A3153</name>
</gene>
<comment type="caution">
    <text evidence="8">The sequence shown here is derived from an EMBL/GenBank/DDBJ whole genome shotgun (WGS) entry which is preliminary data.</text>
</comment>
<comment type="subcellular location">
    <subcellularLocation>
        <location evidence="1">Cell membrane</location>
        <topology evidence="1">Multi-pass membrane protein</topology>
    </subcellularLocation>
</comment>
<dbReference type="Pfam" id="PF07690">
    <property type="entry name" value="MFS_1"/>
    <property type="match status" value="1"/>
</dbReference>
<evidence type="ECO:0000256" key="1">
    <source>
        <dbReference type="ARBA" id="ARBA00004651"/>
    </source>
</evidence>
<evidence type="ECO:0000313" key="8">
    <source>
        <dbReference type="EMBL" id="GAN34615.1"/>
    </source>
</evidence>
<keyword evidence="2" id="KW-1003">Cell membrane</keyword>
<keyword evidence="3 6" id="KW-0812">Transmembrane</keyword>
<dbReference type="Proteomes" id="UP000032309">
    <property type="component" value="Unassembled WGS sequence"/>
</dbReference>
<proteinExistence type="predicted"/>
<protein>
    <submittedName>
        <fullName evidence="8">Major facilitator superfamily MFS_1</fullName>
    </submittedName>
</protein>
<keyword evidence="4 6" id="KW-1133">Transmembrane helix</keyword>
<dbReference type="InterPro" id="IPR020846">
    <property type="entry name" value="MFS_dom"/>
</dbReference>
<name>A0ABQ0K0S6_9BACT</name>
<dbReference type="InterPro" id="IPR011701">
    <property type="entry name" value="MFS"/>
</dbReference>
<accession>A0ABQ0K0S6</accession>
<reference evidence="9" key="1">
    <citation type="journal article" date="2015" name="Genome Announc.">
        <title>Draft Genome Sequence of an Anaerobic Ammonium-Oxidizing Bacterium, "Candidatus Brocadia sinica".</title>
        <authorList>
            <person name="Oshiki M."/>
            <person name="Shinyako-Hata K."/>
            <person name="Satoh H."/>
            <person name="Okabe S."/>
        </authorList>
    </citation>
    <scope>NUCLEOTIDE SEQUENCE [LARGE SCALE GENOMIC DNA]</scope>
    <source>
        <strain evidence="9">JPN1</strain>
    </source>
</reference>
<keyword evidence="9" id="KW-1185">Reference proteome</keyword>
<evidence type="ECO:0000259" key="7">
    <source>
        <dbReference type="PROSITE" id="PS50850"/>
    </source>
</evidence>
<evidence type="ECO:0000256" key="3">
    <source>
        <dbReference type="ARBA" id="ARBA00022692"/>
    </source>
</evidence>
<dbReference type="Gene3D" id="1.20.1250.20">
    <property type="entry name" value="MFS general substrate transporter like domains"/>
    <property type="match status" value="1"/>
</dbReference>
<keyword evidence="5 6" id="KW-0472">Membrane</keyword>
<evidence type="ECO:0000256" key="4">
    <source>
        <dbReference type="ARBA" id="ARBA00022989"/>
    </source>
</evidence>
<dbReference type="InterPro" id="IPR036259">
    <property type="entry name" value="MFS_trans_sf"/>
</dbReference>
<sequence>MGMGAQESIMRAAIAEMVPITRRGTGYGIFNTGYGIFWFLGSALMGVLYDFSLMFLIAFSVVTQLASVPLLLLVRKKPG</sequence>
<dbReference type="SUPFAM" id="SSF103473">
    <property type="entry name" value="MFS general substrate transporter"/>
    <property type="match status" value="1"/>
</dbReference>
<organism evidence="8 9">
    <name type="scientific">Candidatus Brocadia sinica JPN1</name>
    <dbReference type="NCBI Taxonomy" id="1197129"/>
    <lineage>
        <taxon>Bacteria</taxon>
        <taxon>Pseudomonadati</taxon>
        <taxon>Planctomycetota</taxon>
        <taxon>Candidatus Brocadiia</taxon>
        <taxon>Candidatus Brocadiales</taxon>
        <taxon>Candidatus Brocadiaceae</taxon>
        <taxon>Candidatus Brocadia</taxon>
    </lineage>
</organism>
<feature type="domain" description="Major facilitator superfamily (MFS) profile" evidence="7">
    <location>
        <begin position="1"/>
        <end position="79"/>
    </location>
</feature>